<protein>
    <submittedName>
        <fullName evidence="1">Uncharacterized protein</fullName>
    </submittedName>
</protein>
<gene>
    <name evidence="1" type="primary">ORF217447</name>
</gene>
<evidence type="ECO:0000313" key="1">
    <source>
        <dbReference type="EMBL" id="CEK97987.1"/>
    </source>
</evidence>
<accession>A0A0B7BYJ5</accession>
<dbReference type="EMBL" id="HACG01051116">
    <property type="protein sequence ID" value="CEK97987.1"/>
    <property type="molecule type" value="Transcribed_RNA"/>
</dbReference>
<organism evidence="1">
    <name type="scientific">Arion vulgaris</name>
    <dbReference type="NCBI Taxonomy" id="1028688"/>
    <lineage>
        <taxon>Eukaryota</taxon>
        <taxon>Metazoa</taxon>
        <taxon>Spiralia</taxon>
        <taxon>Lophotrochozoa</taxon>
        <taxon>Mollusca</taxon>
        <taxon>Gastropoda</taxon>
        <taxon>Heterobranchia</taxon>
        <taxon>Euthyneura</taxon>
        <taxon>Panpulmonata</taxon>
        <taxon>Eupulmonata</taxon>
        <taxon>Stylommatophora</taxon>
        <taxon>Helicina</taxon>
        <taxon>Arionoidea</taxon>
        <taxon>Arionidae</taxon>
        <taxon>Arion</taxon>
    </lineage>
</organism>
<feature type="non-terminal residue" evidence="1">
    <location>
        <position position="1"/>
    </location>
</feature>
<reference evidence="1" key="1">
    <citation type="submission" date="2014-12" db="EMBL/GenBank/DDBJ databases">
        <title>Insight into the proteome of Arion vulgaris.</title>
        <authorList>
            <person name="Aradska J."/>
            <person name="Bulat T."/>
            <person name="Smidak R."/>
            <person name="Sarate P."/>
            <person name="Gangsoo J."/>
            <person name="Sialana F."/>
            <person name="Bilban M."/>
            <person name="Lubec G."/>
        </authorList>
    </citation>
    <scope>NUCLEOTIDE SEQUENCE</scope>
    <source>
        <tissue evidence="1">Skin</tissue>
    </source>
</reference>
<proteinExistence type="predicted"/>
<name>A0A0B7BYJ5_9EUPU</name>
<sequence>KVRCAVLYSPCEPRQHTGNKFSNKNKLIKLCLLCYVLISPRTVDLINSIQCAACYQTSLQEMLCQLRLQDMLMSHHLIQRSFSAAKL</sequence>
<dbReference type="AlphaFoldDB" id="A0A0B7BYJ5"/>